<gene>
    <name evidence="1" type="ORF">AM1BK_09730</name>
</gene>
<evidence type="ECO:0008006" key="3">
    <source>
        <dbReference type="Google" id="ProtNLM"/>
    </source>
</evidence>
<organism evidence="1 2">
    <name type="scientific">Neobacillus kokaensis</name>
    <dbReference type="NCBI Taxonomy" id="2759023"/>
    <lineage>
        <taxon>Bacteria</taxon>
        <taxon>Bacillati</taxon>
        <taxon>Bacillota</taxon>
        <taxon>Bacilli</taxon>
        <taxon>Bacillales</taxon>
        <taxon>Bacillaceae</taxon>
        <taxon>Neobacillus</taxon>
    </lineage>
</organism>
<evidence type="ECO:0000313" key="1">
    <source>
        <dbReference type="EMBL" id="GHH97430.1"/>
    </source>
</evidence>
<dbReference type="RefSeq" id="WP_191270290.1">
    <property type="nucleotide sequence ID" value="NZ_BNDS01000003.1"/>
</dbReference>
<name>A0ABQ3MXP9_9BACI</name>
<protein>
    <recommendedName>
        <fullName evidence="3">FbpB family small basic protein</fullName>
    </recommendedName>
</protein>
<dbReference type="Proteomes" id="UP000637074">
    <property type="component" value="Unassembled WGS sequence"/>
</dbReference>
<dbReference type="InterPro" id="IPR025004">
    <property type="entry name" value="SenN/SenS"/>
</dbReference>
<dbReference type="EMBL" id="BNDS01000003">
    <property type="protein sequence ID" value="GHH97430.1"/>
    <property type="molecule type" value="Genomic_DNA"/>
</dbReference>
<reference evidence="1 2" key="1">
    <citation type="journal article" date="2022" name="Int. J. Syst. Evol. Microbiol.">
        <title>Neobacillus kokaensis sp. nov., isolated from soil.</title>
        <authorList>
            <person name="Yuki K."/>
            <person name="Matsubara H."/>
            <person name="Yamaguchi S."/>
        </authorList>
    </citation>
    <scope>NUCLEOTIDE SEQUENCE [LARGE SCALE GENOMIC DNA]</scope>
    <source>
        <strain evidence="1 2">LOB 377</strain>
    </source>
</reference>
<proteinExistence type="predicted"/>
<dbReference type="Pfam" id="PF13040">
    <property type="entry name" value="Fur_reg_FbpB"/>
    <property type="match status" value="1"/>
</dbReference>
<sequence>MRKQHVNMQILINNNKKEILSNKKELARIEKKIDEKHNKELQLTK</sequence>
<accession>A0ABQ3MXP9</accession>
<evidence type="ECO:0000313" key="2">
    <source>
        <dbReference type="Proteomes" id="UP000637074"/>
    </source>
</evidence>
<keyword evidence="2" id="KW-1185">Reference proteome</keyword>
<comment type="caution">
    <text evidence="1">The sequence shown here is derived from an EMBL/GenBank/DDBJ whole genome shotgun (WGS) entry which is preliminary data.</text>
</comment>